<dbReference type="AlphaFoldDB" id="A0A921K1A3"/>
<keyword evidence="1" id="KW-0812">Transmembrane</keyword>
<feature type="transmembrane region" description="Helical" evidence="1">
    <location>
        <begin position="133"/>
        <end position="155"/>
    </location>
</feature>
<evidence type="ECO:0000256" key="1">
    <source>
        <dbReference type="SAM" id="Phobius"/>
    </source>
</evidence>
<reference evidence="2" key="1">
    <citation type="journal article" date="2021" name="PeerJ">
        <title>Extensive microbial diversity within the chicken gut microbiome revealed by metagenomics and culture.</title>
        <authorList>
            <person name="Gilroy R."/>
            <person name="Ravi A."/>
            <person name="Getino M."/>
            <person name="Pursley I."/>
            <person name="Horton D.L."/>
            <person name="Alikhan N.F."/>
            <person name="Baker D."/>
            <person name="Gharbi K."/>
            <person name="Hall N."/>
            <person name="Watson M."/>
            <person name="Adriaenssens E.M."/>
            <person name="Foster-Nyarko E."/>
            <person name="Jarju S."/>
            <person name="Secka A."/>
            <person name="Antonio M."/>
            <person name="Oren A."/>
            <person name="Chaudhuri R.R."/>
            <person name="La Ragione R."/>
            <person name="Hildebrand F."/>
            <person name="Pallen M.J."/>
        </authorList>
    </citation>
    <scope>NUCLEOTIDE SEQUENCE</scope>
    <source>
        <strain evidence="2">CHK174-6876</strain>
    </source>
</reference>
<feature type="transmembrane region" description="Helical" evidence="1">
    <location>
        <begin position="192"/>
        <end position="222"/>
    </location>
</feature>
<keyword evidence="1" id="KW-1133">Transmembrane helix</keyword>
<organism evidence="2 3">
    <name type="scientific">Ligilactobacillus acidipiscis</name>
    <dbReference type="NCBI Taxonomy" id="89059"/>
    <lineage>
        <taxon>Bacteria</taxon>
        <taxon>Bacillati</taxon>
        <taxon>Bacillota</taxon>
        <taxon>Bacilli</taxon>
        <taxon>Lactobacillales</taxon>
        <taxon>Lactobacillaceae</taxon>
        <taxon>Ligilactobacillus</taxon>
    </lineage>
</organism>
<evidence type="ECO:0000313" key="3">
    <source>
        <dbReference type="Proteomes" id="UP000707535"/>
    </source>
</evidence>
<name>A0A921K1A3_9LACO</name>
<comment type="caution">
    <text evidence="2">The sequence shown here is derived from an EMBL/GenBank/DDBJ whole genome shotgun (WGS) entry which is preliminary data.</text>
</comment>
<feature type="transmembrane region" description="Helical" evidence="1">
    <location>
        <begin position="293"/>
        <end position="317"/>
    </location>
</feature>
<gene>
    <name evidence="2" type="ORF">K8V00_08485</name>
</gene>
<dbReference type="EMBL" id="DYXG01000088">
    <property type="protein sequence ID" value="HJE97644.1"/>
    <property type="molecule type" value="Genomic_DNA"/>
</dbReference>
<feature type="transmembrane region" description="Helical" evidence="1">
    <location>
        <begin position="7"/>
        <end position="31"/>
    </location>
</feature>
<feature type="transmembrane region" description="Helical" evidence="1">
    <location>
        <begin position="167"/>
        <end position="186"/>
    </location>
</feature>
<keyword evidence="1" id="KW-0472">Membrane</keyword>
<reference evidence="2" key="2">
    <citation type="submission" date="2021-09" db="EMBL/GenBank/DDBJ databases">
        <authorList>
            <person name="Gilroy R."/>
        </authorList>
    </citation>
    <scope>NUCLEOTIDE SEQUENCE</scope>
    <source>
        <strain evidence="2">CHK174-6876</strain>
    </source>
</reference>
<dbReference type="Proteomes" id="UP000707535">
    <property type="component" value="Unassembled WGS sequence"/>
</dbReference>
<feature type="transmembrane region" description="Helical" evidence="1">
    <location>
        <begin position="243"/>
        <end position="273"/>
    </location>
</feature>
<protein>
    <submittedName>
        <fullName evidence="2">Uncharacterized protein</fullName>
    </submittedName>
</protein>
<sequence length="330" mass="36719">MKIKTTAFLSVGVILALSAALFVYSGSYISYELNDQINTMLEKQDHTKLTKLAANKKTANFLTNLSPKTKCSNTSDPQGGTRNKLAFATSLHQKTIGVDMKKIGILRWKVTKIYQLSLKIPLFSKGVSVFNSVLISGPIVLLAGTLLIIGLFSYLKSEPLSLHMARNQLKTGCAITLSFLESAYITNYLERFISLVFPTIGSPVLLGILLLMISLTGFTVLFKTAKKDISSRKLTVHQAQKKYFGYNSILVFTMYHYAVGIIILVFFYGILYFPWLLDAILPHAKNSPTNIEVGQFILVIILIVIPFLLIVFTPLSLKKLLGNNKMIHTK</sequence>
<accession>A0A921K1A3</accession>
<evidence type="ECO:0000313" key="2">
    <source>
        <dbReference type="EMBL" id="HJE97644.1"/>
    </source>
</evidence>
<proteinExistence type="predicted"/>